<dbReference type="PROSITE" id="PS00061">
    <property type="entry name" value="ADH_SHORT"/>
    <property type="match status" value="1"/>
</dbReference>
<dbReference type="PRINTS" id="PR00081">
    <property type="entry name" value="GDHRDH"/>
</dbReference>
<dbReference type="InterPro" id="IPR051122">
    <property type="entry name" value="SDR_DHRS6-like"/>
</dbReference>
<dbReference type="RefSeq" id="WP_179775476.1">
    <property type="nucleotide sequence ID" value="NZ_JACCFK010000001.1"/>
</dbReference>
<protein>
    <submittedName>
        <fullName evidence="4">3-oxoacyl-[acyl-carrier protein] reductase</fullName>
        <ecNumber evidence="4">1.1.1.100</ecNumber>
    </submittedName>
</protein>
<dbReference type="SUPFAM" id="SSF51735">
    <property type="entry name" value="NAD(P)-binding Rossmann-fold domains"/>
    <property type="match status" value="1"/>
</dbReference>
<evidence type="ECO:0000256" key="2">
    <source>
        <dbReference type="ARBA" id="ARBA00023002"/>
    </source>
</evidence>
<dbReference type="InterPro" id="IPR020904">
    <property type="entry name" value="Sc_DH/Rdtase_CS"/>
</dbReference>
<dbReference type="Gene3D" id="3.40.50.720">
    <property type="entry name" value="NAD(P)-binding Rossmann-like Domain"/>
    <property type="match status" value="1"/>
</dbReference>
<gene>
    <name evidence="4" type="ORF">HNR02_004931</name>
</gene>
<keyword evidence="2 4" id="KW-0560">Oxidoreductase</keyword>
<dbReference type="InterPro" id="IPR057326">
    <property type="entry name" value="KR_dom"/>
</dbReference>
<comment type="similarity">
    <text evidence="1">Belongs to the short-chain dehydrogenases/reductases (SDR) family.</text>
</comment>
<dbReference type="CDD" id="cd05233">
    <property type="entry name" value="SDR_c"/>
    <property type="match status" value="1"/>
</dbReference>
<dbReference type="InterPro" id="IPR002347">
    <property type="entry name" value="SDR_fam"/>
</dbReference>
<organism evidence="4 5">
    <name type="scientific">Amycolatopsis endophytica</name>
    <dbReference type="NCBI Taxonomy" id="860233"/>
    <lineage>
        <taxon>Bacteria</taxon>
        <taxon>Bacillati</taxon>
        <taxon>Actinomycetota</taxon>
        <taxon>Actinomycetes</taxon>
        <taxon>Pseudonocardiales</taxon>
        <taxon>Pseudonocardiaceae</taxon>
        <taxon>Amycolatopsis</taxon>
    </lineage>
</organism>
<proteinExistence type="inferred from homology"/>
<evidence type="ECO:0000259" key="3">
    <source>
        <dbReference type="SMART" id="SM00822"/>
    </source>
</evidence>
<sequence>MTMGAVLVIGSGGGIGRAVAARLRADGWSVTGTDLPGIDLSRSGVVAPHVERLWDEHGGFDALVHAAGVFPAVPVAESDEDLFDRVFAVNTRSALSAGAQFVRCCRTGNRPGAMVFLSSGAALRARPGTAVYAASKAALDALVRGFALEHGRDGIRCTAVAPGFVDVGSALNPVPESYVDAVRAGSVQGRLGRPDDVAAVVAWLLGEDAGWVNGRTVPVDGGDGIGSVTAPSWLS</sequence>
<keyword evidence="5" id="KW-1185">Reference proteome</keyword>
<evidence type="ECO:0000313" key="5">
    <source>
        <dbReference type="Proteomes" id="UP000549616"/>
    </source>
</evidence>
<dbReference type="Proteomes" id="UP000549616">
    <property type="component" value="Unassembled WGS sequence"/>
</dbReference>
<dbReference type="PANTHER" id="PTHR43477">
    <property type="entry name" value="DIHYDROANTICAPSIN 7-DEHYDROGENASE"/>
    <property type="match status" value="1"/>
</dbReference>
<evidence type="ECO:0000313" key="4">
    <source>
        <dbReference type="EMBL" id="NYI91608.1"/>
    </source>
</evidence>
<accession>A0A853B8G8</accession>
<dbReference type="Pfam" id="PF13561">
    <property type="entry name" value="adh_short_C2"/>
    <property type="match status" value="1"/>
</dbReference>
<dbReference type="InterPro" id="IPR036291">
    <property type="entry name" value="NAD(P)-bd_dom_sf"/>
</dbReference>
<dbReference type="PANTHER" id="PTHR43477:SF1">
    <property type="entry name" value="DIHYDROANTICAPSIN 7-DEHYDROGENASE"/>
    <property type="match status" value="1"/>
</dbReference>
<comment type="caution">
    <text evidence="4">The sequence shown here is derived from an EMBL/GenBank/DDBJ whole genome shotgun (WGS) entry which is preliminary data.</text>
</comment>
<dbReference type="EC" id="1.1.1.100" evidence="4"/>
<feature type="domain" description="Ketoreductase" evidence="3">
    <location>
        <begin position="4"/>
        <end position="168"/>
    </location>
</feature>
<dbReference type="GO" id="GO:0004316">
    <property type="term" value="F:3-oxoacyl-[acyl-carrier-protein] reductase (NADPH) activity"/>
    <property type="evidence" value="ECO:0007669"/>
    <property type="project" value="UniProtKB-EC"/>
</dbReference>
<dbReference type="AlphaFoldDB" id="A0A853B8G8"/>
<dbReference type="EMBL" id="JACCFK010000001">
    <property type="protein sequence ID" value="NYI91608.1"/>
    <property type="molecule type" value="Genomic_DNA"/>
</dbReference>
<evidence type="ECO:0000256" key="1">
    <source>
        <dbReference type="ARBA" id="ARBA00006484"/>
    </source>
</evidence>
<name>A0A853B8G8_9PSEU</name>
<reference evidence="4 5" key="1">
    <citation type="submission" date="2020-07" db="EMBL/GenBank/DDBJ databases">
        <title>Sequencing the genomes of 1000 actinobacteria strains.</title>
        <authorList>
            <person name="Klenk H.-P."/>
        </authorList>
    </citation>
    <scope>NUCLEOTIDE SEQUENCE [LARGE SCALE GENOMIC DNA]</scope>
    <source>
        <strain evidence="4 5">DSM 104006</strain>
    </source>
</reference>
<dbReference type="SMART" id="SM00822">
    <property type="entry name" value="PKS_KR"/>
    <property type="match status" value="1"/>
</dbReference>